<protein>
    <submittedName>
        <fullName evidence="1">Uncharacterized protein</fullName>
    </submittedName>
</protein>
<dbReference type="GeneID" id="2761230"/>
<dbReference type="OrthoDB" id="385346at2157"/>
<accession>Q6LZ66</accession>
<proteinExistence type="predicted"/>
<evidence type="ECO:0000313" key="1">
    <source>
        <dbReference type="EMBL" id="CAF30319.1"/>
    </source>
</evidence>
<gene>
    <name evidence="1" type="ordered locus">MMP0763</name>
</gene>
<organism evidence="2">
    <name type="scientific">Methanococcus maripaludis (strain DSM 14266 / JCM 13030 / NBRC 101832 / S2 / LL)</name>
    <dbReference type="NCBI Taxonomy" id="267377"/>
    <lineage>
        <taxon>Archaea</taxon>
        <taxon>Methanobacteriati</taxon>
        <taxon>Methanobacteriota</taxon>
        <taxon>Methanomada group</taxon>
        <taxon>Methanococci</taxon>
        <taxon>Methanococcales</taxon>
        <taxon>Methanococcaceae</taxon>
        <taxon>Methanococcus</taxon>
    </lineage>
</organism>
<dbReference type="EMBL" id="BX950229">
    <property type="protein sequence ID" value="CAF30319.1"/>
    <property type="molecule type" value="Genomic_DNA"/>
</dbReference>
<dbReference type="AlphaFoldDB" id="Q6LZ66"/>
<sequence length="102" mass="11912">METNRKPKFDANIIYLNEKLFERLQKFKVGDIISAGANVGPHMGIINFNVIEEDEEKFLEVNENYENHLENLFKIYPNREVTIYNLIKKVGKIGKAQEIIID</sequence>
<dbReference type="RefSeq" id="WP_011170707.1">
    <property type="nucleotide sequence ID" value="NC_005791.1"/>
</dbReference>
<name>Q6LZ66_METMP</name>
<dbReference type="Proteomes" id="UP000000590">
    <property type="component" value="Chromosome"/>
</dbReference>
<keyword evidence="2" id="KW-1185">Reference proteome</keyword>
<dbReference type="PATRIC" id="fig|267377.15.peg.782"/>
<dbReference type="KEGG" id="mmp:MMP0763"/>
<dbReference type="STRING" id="267377.MMP0763"/>
<evidence type="ECO:0000313" key="2">
    <source>
        <dbReference type="Proteomes" id="UP000000590"/>
    </source>
</evidence>
<dbReference type="HOGENOM" id="CLU_2271069_0_0_2"/>
<dbReference type="EnsemblBacteria" id="CAF30319">
    <property type="protein sequence ID" value="CAF30319"/>
    <property type="gene ID" value="MMP0763"/>
</dbReference>
<reference evidence="1 2" key="1">
    <citation type="journal article" date="2004" name="J. Bacteriol.">
        <title>Complete genome sequence of the genetically tractable hydrogenotrophic methanogen Methanococcus maripaludis.</title>
        <authorList>
            <person name="Hendrickson E.L."/>
            <person name="Kaul R."/>
            <person name="Zhou Y."/>
            <person name="Bovee D."/>
            <person name="Chapman P."/>
            <person name="Chung J."/>
            <person name="Conway de Macario E."/>
            <person name="Dodsworth J.A."/>
            <person name="Gillett W."/>
            <person name="Graham D.E."/>
            <person name="Hackett M."/>
            <person name="Haydock A.K."/>
            <person name="Kang A."/>
            <person name="Land M.L."/>
            <person name="Levy R."/>
            <person name="Lie T.J."/>
            <person name="Major T.A."/>
            <person name="Moore B.C."/>
            <person name="Porat I."/>
            <person name="Palmeiri A."/>
            <person name="Rouse G."/>
            <person name="Saenphimmachak C."/>
            <person name="Soll D."/>
            <person name="Van Dien S."/>
            <person name="Wang T."/>
            <person name="Whitman W.B."/>
            <person name="Xia Q."/>
            <person name="Zhang Y."/>
            <person name="Larimer F.W."/>
            <person name="Olson M.V."/>
            <person name="Leigh J.A."/>
        </authorList>
    </citation>
    <scope>NUCLEOTIDE SEQUENCE [LARGE SCALE GENOMIC DNA]</scope>
    <source>
        <strain evidence="2">S2 / LL</strain>
    </source>
</reference>